<keyword evidence="4" id="KW-1185">Reference proteome</keyword>
<sequence length="348" mass="38623">MGKRFWLSCFLYIESTVSRVPRNQTATSRMKSSYKRLLPGSSKGGGPQDGGANPVDGSQSPATCSVNLIACDSCRRKKAKPSFPLRLTTLLAITPECDGQRPVCDRCSRGGSQCRYDADVGESRSAAMKKKYSALNKNFRRLYWEEHQLRRFYGYIRAAPEDEAYNIFLQIRASGSSNPIDVLGSLRHETSDGEMERKDSLTSNEDSDGASYEPFATSPHTLEVPAAPWTTVAGAKIVCELISQYFTYDYLYVFPPINREVFIRDMNSGSPVAATSCSPALVNAICAQQCFLSPRDHIDGVPRTEMAKRFLDEANRLIPHDWKSVSLPTCQAACLIYAAHAAKDQFHI</sequence>
<feature type="region of interest" description="Disordered" evidence="2">
    <location>
        <begin position="187"/>
        <end position="211"/>
    </location>
</feature>
<evidence type="ECO:0000256" key="1">
    <source>
        <dbReference type="ARBA" id="ARBA00023242"/>
    </source>
</evidence>
<dbReference type="InterPro" id="IPR001138">
    <property type="entry name" value="Zn2Cys6_DnaBD"/>
</dbReference>
<feature type="region of interest" description="Disordered" evidence="2">
    <location>
        <begin position="24"/>
        <end position="59"/>
    </location>
</feature>
<evidence type="ECO:0000256" key="2">
    <source>
        <dbReference type="SAM" id="MobiDB-lite"/>
    </source>
</evidence>
<dbReference type="EMBL" id="CP072756">
    <property type="protein sequence ID" value="QUC20718.1"/>
    <property type="molecule type" value="Genomic_DNA"/>
</dbReference>
<evidence type="ECO:0000313" key="4">
    <source>
        <dbReference type="Proteomes" id="UP000027002"/>
    </source>
</evidence>
<dbReference type="GO" id="GO:0000981">
    <property type="term" value="F:DNA-binding transcription factor activity, RNA polymerase II-specific"/>
    <property type="evidence" value="ECO:0007669"/>
    <property type="project" value="InterPro"/>
</dbReference>
<accession>A0A8E5MHN7</accession>
<dbReference type="CDD" id="cd00067">
    <property type="entry name" value="GAL4"/>
    <property type="match status" value="1"/>
</dbReference>
<dbReference type="OrthoDB" id="2943660at2759"/>
<dbReference type="CDD" id="cd12148">
    <property type="entry name" value="fungal_TF_MHR"/>
    <property type="match status" value="1"/>
</dbReference>
<dbReference type="PANTHER" id="PTHR47256:SF1">
    <property type="entry name" value="ZN(II)2CYS6 TRANSCRIPTION FACTOR (EUROFUNG)"/>
    <property type="match status" value="1"/>
</dbReference>
<name>A0A8E5MHN7_USTVR</name>
<dbReference type="Gene3D" id="4.10.240.10">
    <property type="entry name" value="Zn(2)-C6 fungal-type DNA-binding domain"/>
    <property type="match status" value="1"/>
</dbReference>
<keyword evidence="1" id="KW-0539">Nucleus</keyword>
<evidence type="ECO:0008006" key="5">
    <source>
        <dbReference type="Google" id="ProtNLM"/>
    </source>
</evidence>
<gene>
    <name evidence="3" type="ORF">UV8b_04959</name>
</gene>
<dbReference type="PANTHER" id="PTHR47256">
    <property type="entry name" value="ZN(II)2CYS6 TRANSCRIPTION FACTOR (EUROFUNG)-RELATED"/>
    <property type="match status" value="1"/>
</dbReference>
<organism evidence="3 4">
    <name type="scientific">Ustilaginoidea virens</name>
    <name type="common">Rice false smut fungus</name>
    <name type="synonym">Villosiclava virens</name>
    <dbReference type="NCBI Taxonomy" id="1159556"/>
    <lineage>
        <taxon>Eukaryota</taxon>
        <taxon>Fungi</taxon>
        <taxon>Dikarya</taxon>
        <taxon>Ascomycota</taxon>
        <taxon>Pezizomycotina</taxon>
        <taxon>Sordariomycetes</taxon>
        <taxon>Hypocreomycetidae</taxon>
        <taxon>Hypocreales</taxon>
        <taxon>Clavicipitaceae</taxon>
        <taxon>Ustilaginoidea</taxon>
    </lineage>
</organism>
<dbReference type="InterPro" id="IPR053187">
    <property type="entry name" value="Notoamide_regulator"/>
</dbReference>
<dbReference type="KEGG" id="uvi:66065737"/>
<dbReference type="RefSeq" id="XP_042998391.1">
    <property type="nucleotide sequence ID" value="XM_043142457.1"/>
</dbReference>
<protein>
    <recommendedName>
        <fullName evidence="5">Zn(2)-C6 fungal-type domain-containing protein</fullName>
    </recommendedName>
</protein>
<evidence type="ECO:0000313" key="3">
    <source>
        <dbReference type="EMBL" id="QUC20718.1"/>
    </source>
</evidence>
<dbReference type="GeneID" id="66065737"/>
<dbReference type="Proteomes" id="UP000027002">
    <property type="component" value="Chromosome 4"/>
</dbReference>
<feature type="compositionally biased region" description="Basic and acidic residues" evidence="2">
    <location>
        <begin position="187"/>
        <end position="200"/>
    </location>
</feature>
<dbReference type="AlphaFoldDB" id="A0A8E5MHN7"/>
<reference evidence="3" key="1">
    <citation type="submission" date="2020-03" db="EMBL/GenBank/DDBJ databases">
        <title>A mixture of massive structural variations and highly conserved coding sequences in Ustilaginoidea virens genome.</title>
        <authorList>
            <person name="Zhang K."/>
            <person name="Zhao Z."/>
            <person name="Zhang Z."/>
            <person name="Li Y."/>
            <person name="Hsiang T."/>
            <person name="Sun W."/>
        </authorList>
    </citation>
    <scope>NUCLEOTIDE SEQUENCE</scope>
    <source>
        <strain evidence="3">UV-8b</strain>
    </source>
</reference>
<dbReference type="GO" id="GO:0008270">
    <property type="term" value="F:zinc ion binding"/>
    <property type="evidence" value="ECO:0007669"/>
    <property type="project" value="InterPro"/>
</dbReference>
<dbReference type="InterPro" id="IPR036864">
    <property type="entry name" value="Zn2-C6_fun-type_DNA-bd_sf"/>
</dbReference>
<proteinExistence type="predicted"/>